<comment type="caution">
    <text evidence="6">The sequence shown here is derived from an EMBL/GenBank/DDBJ whole genome shotgun (WGS) entry which is preliminary data.</text>
</comment>
<comment type="subcellular location">
    <subcellularLocation>
        <location evidence="1">Secreted</location>
    </subcellularLocation>
</comment>
<dbReference type="GO" id="GO:0050994">
    <property type="term" value="P:regulation of lipid catabolic process"/>
    <property type="evidence" value="ECO:0007669"/>
    <property type="project" value="InterPro"/>
</dbReference>
<keyword evidence="2" id="KW-0964">Secreted</keyword>
<feature type="chain" id="PRO_5041446720" description="Retinoic acid receptor responder protein 2" evidence="5">
    <location>
        <begin position="24"/>
        <end position="165"/>
    </location>
</feature>
<accession>A0AA47MPA1</accession>
<dbReference type="PANTHER" id="PTHR15106:SF2">
    <property type="entry name" value="RETINOIC ACID RECEPTOR RESPONDER PROTEIN 2"/>
    <property type="match status" value="1"/>
</dbReference>
<proteinExistence type="predicted"/>
<keyword evidence="7" id="KW-1185">Reference proteome</keyword>
<name>A0AA47MPA1_MERPO</name>
<evidence type="ECO:0000256" key="3">
    <source>
        <dbReference type="ARBA" id="ARBA00022729"/>
    </source>
</evidence>
<organism evidence="6 7">
    <name type="scientific">Merluccius polli</name>
    <name type="common">Benguela hake</name>
    <name type="synonym">Merluccius cadenati</name>
    <dbReference type="NCBI Taxonomy" id="89951"/>
    <lineage>
        <taxon>Eukaryota</taxon>
        <taxon>Metazoa</taxon>
        <taxon>Chordata</taxon>
        <taxon>Craniata</taxon>
        <taxon>Vertebrata</taxon>
        <taxon>Euteleostomi</taxon>
        <taxon>Actinopterygii</taxon>
        <taxon>Neopterygii</taxon>
        <taxon>Teleostei</taxon>
        <taxon>Neoteleostei</taxon>
        <taxon>Acanthomorphata</taxon>
        <taxon>Zeiogadaria</taxon>
        <taxon>Gadariae</taxon>
        <taxon>Gadiformes</taxon>
        <taxon>Gadoidei</taxon>
        <taxon>Merlucciidae</taxon>
        <taxon>Merluccius</taxon>
    </lineage>
</organism>
<evidence type="ECO:0008006" key="8">
    <source>
        <dbReference type="Google" id="ProtNLM"/>
    </source>
</evidence>
<evidence type="ECO:0000256" key="4">
    <source>
        <dbReference type="ARBA" id="ARBA00023157"/>
    </source>
</evidence>
<keyword evidence="3 5" id="KW-0732">Signal</keyword>
<sequence length="165" mass="18454">MCTLLCVVLAAAAAAALLGPAQANQQYNQLDQNYRVGVDIVLQQLQSFPGVQLHFHFFRTIDKSDFESGFGMSSIFHHFHLKPTRCAKGTSVAQSCPFRNDRPIMDCVVCYKVFQHVIETAPKPYIHCIQRPKLTPEMRATRLDHCRRMTYTSGAPTLLAVSGPT</sequence>
<evidence type="ECO:0000256" key="5">
    <source>
        <dbReference type="SAM" id="SignalP"/>
    </source>
</evidence>
<evidence type="ECO:0000313" key="6">
    <source>
        <dbReference type="EMBL" id="KAK0143969.1"/>
    </source>
</evidence>
<dbReference type="AlphaFoldDB" id="A0AA47MPA1"/>
<reference evidence="6" key="1">
    <citation type="journal article" date="2023" name="Front. Mar. Sci.">
        <title>A new Merluccius polli reference genome to investigate the effects of global change in West African waters.</title>
        <authorList>
            <person name="Mateo J.L."/>
            <person name="Blanco-Fernandez C."/>
            <person name="Garcia-Vazquez E."/>
            <person name="Machado-Schiaffino G."/>
        </authorList>
    </citation>
    <scope>NUCLEOTIDE SEQUENCE</scope>
    <source>
        <strain evidence="6">C29</strain>
        <tissue evidence="6">Fin</tissue>
    </source>
</reference>
<gene>
    <name evidence="6" type="ORF">N1851_017703</name>
</gene>
<keyword evidence="4" id="KW-1015">Disulfide bond</keyword>
<protein>
    <recommendedName>
        <fullName evidence="8">Retinoic acid receptor responder protein 2</fullName>
    </recommendedName>
</protein>
<dbReference type="InterPro" id="IPR029562">
    <property type="entry name" value="Chemerin"/>
</dbReference>
<dbReference type="GO" id="GO:0006954">
    <property type="term" value="P:inflammatory response"/>
    <property type="evidence" value="ECO:0007669"/>
    <property type="project" value="InterPro"/>
</dbReference>
<feature type="signal peptide" evidence="5">
    <location>
        <begin position="1"/>
        <end position="23"/>
    </location>
</feature>
<dbReference type="PANTHER" id="PTHR15106">
    <property type="entry name" value="RETINOIC ACID RECEPTOR RESPONDER PROTEIN 2"/>
    <property type="match status" value="1"/>
</dbReference>
<evidence type="ECO:0000256" key="1">
    <source>
        <dbReference type="ARBA" id="ARBA00004613"/>
    </source>
</evidence>
<dbReference type="GO" id="GO:0005576">
    <property type="term" value="C:extracellular region"/>
    <property type="evidence" value="ECO:0007669"/>
    <property type="project" value="UniProtKB-SubCell"/>
</dbReference>
<dbReference type="EMBL" id="JAOPHQ010003179">
    <property type="protein sequence ID" value="KAK0143969.1"/>
    <property type="molecule type" value="Genomic_DNA"/>
</dbReference>
<evidence type="ECO:0000313" key="7">
    <source>
        <dbReference type="Proteomes" id="UP001174136"/>
    </source>
</evidence>
<dbReference type="Proteomes" id="UP001174136">
    <property type="component" value="Unassembled WGS sequence"/>
</dbReference>
<evidence type="ECO:0000256" key="2">
    <source>
        <dbReference type="ARBA" id="ARBA00022525"/>
    </source>
</evidence>
<dbReference type="GO" id="GO:0005102">
    <property type="term" value="F:signaling receptor binding"/>
    <property type="evidence" value="ECO:0007669"/>
    <property type="project" value="InterPro"/>
</dbReference>